<organism evidence="2 3">
    <name type="scientific">Pseudomonas phage ZC01</name>
    <dbReference type="NCBI Taxonomy" id="1622114"/>
    <lineage>
        <taxon>Viruses</taxon>
        <taxon>Duplodnaviria</taxon>
        <taxon>Heunggongvirae</taxon>
        <taxon>Uroviricota</taxon>
        <taxon>Caudoviricetes</taxon>
        <taxon>Mesyanzhinovviridae</taxon>
        <taxon>Bradleyvirinae</taxon>
        <taxon>Abidjanvirus</taxon>
        <taxon>Abidjanvirus ZC01</taxon>
    </lineage>
</organism>
<sequence length="149" mass="16590">MELFQQELTGELKAEALNLRELRKQTHEKNAPIHEQLRELANQAKALMKQIEANEEAFDSARTGFFKAAEEALGRDLDCVHLRIEDETDQVFIERTEEDTEGAGVKQALGRLLKALASGEAEVEVREVDASELEGCGDPDCQGCNPTIH</sequence>
<evidence type="ECO:0000313" key="3">
    <source>
        <dbReference type="Proteomes" id="UP000223599"/>
    </source>
</evidence>
<dbReference type="Proteomes" id="UP000223599">
    <property type="component" value="Segment"/>
</dbReference>
<protein>
    <submittedName>
        <fullName evidence="2">Uncharacterized protein</fullName>
    </submittedName>
</protein>
<reference evidence="2 3" key="1">
    <citation type="journal article" date="2017" name="BMC Genomics">
        <title>Three novel Pseudomonas phages isolated from composting provide insights into the evolution and diversity of tailed phages.</title>
        <authorList>
            <person name="Amgarten D."/>
            <person name="Martins L.F."/>
            <person name="Lombardi K.C."/>
            <person name="Antunes L.P."/>
            <person name="de Souza A.P.S."/>
            <person name="Nicastro G.G."/>
            <person name="Kitajima E.W."/>
            <person name="Quaggio R.B."/>
            <person name="Upton C."/>
            <person name="Setubal J.C."/>
            <person name="da Silva A.M."/>
        </authorList>
    </citation>
    <scope>NUCLEOTIDE SEQUENCE [LARGE SCALE GENOMIC DNA]</scope>
</reference>
<feature type="coiled-coil region" evidence="1">
    <location>
        <begin position="5"/>
        <end position="57"/>
    </location>
</feature>
<keyword evidence="3" id="KW-1185">Reference proteome</keyword>
<keyword evidence="1" id="KW-0175">Coiled coil</keyword>
<evidence type="ECO:0000256" key="1">
    <source>
        <dbReference type="SAM" id="Coils"/>
    </source>
</evidence>
<dbReference type="EMBL" id="KU356689">
    <property type="protein sequence ID" value="AMD43364.1"/>
    <property type="molecule type" value="Genomic_DNA"/>
</dbReference>
<accession>A0A1L2C8Y3</accession>
<gene>
    <name evidence="2" type="ORF">ZC01_024</name>
</gene>
<evidence type="ECO:0000313" key="2">
    <source>
        <dbReference type="EMBL" id="AMD43364.1"/>
    </source>
</evidence>
<proteinExistence type="predicted"/>
<name>A0A1L2C8Y3_9CAUD</name>